<dbReference type="Pfam" id="PF16186">
    <property type="entry name" value="Arm_3"/>
    <property type="match status" value="1"/>
</dbReference>
<dbReference type="SUPFAM" id="SSF48371">
    <property type="entry name" value="ARM repeat"/>
    <property type="match status" value="1"/>
</dbReference>
<dbReference type="InterPro" id="IPR032413">
    <property type="entry name" value="Arm_3"/>
</dbReference>
<keyword evidence="2" id="KW-1185">Reference proteome</keyword>
<dbReference type="InterPro" id="IPR011989">
    <property type="entry name" value="ARM-like"/>
</dbReference>
<proteinExistence type="predicted"/>
<dbReference type="EMBL" id="CAMPGE010004643">
    <property type="protein sequence ID" value="CAI2363494.1"/>
    <property type="molecule type" value="Genomic_DNA"/>
</dbReference>
<sequence>MDMNDNTENSKDNLEDIRSKRLDSLFNCSEFKMTKGTNNNASLRKSKKLKMFSEKRKLDLQGLDTPLSDEKIASLTEDLSGKFKEKMSSSAIQDQIDSLLPPKHFSSYSELIDYIRTKDFKKLAKNDKEKETNLSGLILVQIARYLEIQDKDIPDIFKALSGDPPLLEKSICYLALSKCCQELSESGVKSLSLIKEYNPISLFLHEIKLMKDIENVDICLVLIMKLIVVTEQNDLQDILDESFVGTFMEIFCNKDTPAEVFCKICYILSSLMSTIPFAIIQAFKNYEVGLAIKYQFENLKLVRHKSTLITFCNFILRIGYEIESMLPELYFTIFMIVNKVIYEYKEPKFDEEIGLIYLGLQGLDLFRRTDTYALIYQEAFGPKFIESSIILLHSPDQLIQEFTLRLICEFIERCREKAPEYTDRDLFQYVQPLLDSDNKKVQVTAFEVLISLSYSRHEDCVDYCHEKGIYSLGFKYLNNEDVNVKEEALWLIKAAIDLVCIDQEDIQLLSEAIDVVSIEAKLLILSILKICLSKDLYQKFPSMIEECGLLDKIETLQTHENMTISKLAIKIVDTWFSDSTDFLKQAERLVKDEVEEVPLNF</sequence>
<dbReference type="Proteomes" id="UP001295684">
    <property type="component" value="Unassembled WGS sequence"/>
</dbReference>
<evidence type="ECO:0000313" key="1">
    <source>
        <dbReference type="EMBL" id="CAI2363494.1"/>
    </source>
</evidence>
<reference evidence="1" key="1">
    <citation type="submission" date="2023-07" db="EMBL/GenBank/DDBJ databases">
        <authorList>
            <consortium name="AG Swart"/>
            <person name="Singh M."/>
            <person name="Singh A."/>
            <person name="Seah K."/>
            <person name="Emmerich C."/>
        </authorList>
    </citation>
    <scope>NUCLEOTIDE SEQUENCE</scope>
    <source>
        <strain evidence="1">DP1</strain>
    </source>
</reference>
<protein>
    <submittedName>
        <fullName evidence="1">Uncharacterized protein</fullName>
    </submittedName>
</protein>
<organism evidence="1 2">
    <name type="scientific">Euplotes crassus</name>
    <dbReference type="NCBI Taxonomy" id="5936"/>
    <lineage>
        <taxon>Eukaryota</taxon>
        <taxon>Sar</taxon>
        <taxon>Alveolata</taxon>
        <taxon>Ciliophora</taxon>
        <taxon>Intramacronucleata</taxon>
        <taxon>Spirotrichea</taxon>
        <taxon>Hypotrichia</taxon>
        <taxon>Euplotida</taxon>
        <taxon>Euplotidae</taxon>
        <taxon>Moneuplotes</taxon>
    </lineage>
</organism>
<gene>
    <name evidence="1" type="ORF">ECRASSUSDP1_LOCUS4830</name>
</gene>
<accession>A0AAD1X799</accession>
<evidence type="ECO:0000313" key="2">
    <source>
        <dbReference type="Proteomes" id="UP001295684"/>
    </source>
</evidence>
<dbReference type="AlphaFoldDB" id="A0AAD1X799"/>
<dbReference type="InterPro" id="IPR016024">
    <property type="entry name" value="ARM-type_fold"/>
</dbReference>
<name>A0AAD1X799_EUPCR</name>
<dbReference type="Gene3D" id="1.25.10.10">
    <property type="entry name" value="Leucine-rich Repeat Variant"/>
    <property type="match status" value="1"/>
</dbReference>
<comment type="caution">
    <text evidence="1">The sequence shown here is derived from an EMBL/GenBank/DDBJ whole genome shotgun (WGS) entry which is preliminary data.</text>
</comment>